<keyword evidence="3" id="KW-0378">Hydrolase</keyword>
<evidence type="ECO:0000256" key="1">
    <source>
        <dbReference type="ARBA" id="ARBA00008184"/>
    </source>
</evidence>
<evidence type="ECO:0000313" key="6">
    <source>
        <dbReference type="EMBL" id="AGF85481.1"/>
    </source>
</evidence>
<dbReference type="GO" id="GO:0004844">
    <property type="term" value="F:uracil DNA N-glycosylase activity"/>
    <property type="evidence" value="ECO:0007669"/>
    <property type="project" value="InterPro"/>
</dbReference>
<feature type="domain" description="Uracil-DNA glycosylase-like" evidence="5">
    <location>
        <begin position="8"/>
        <end position="130"/>
    </location>
</feature>
<evidence type="ECO:0000259" key="5">
    <source>
        <dbReference type="Pfam" id="PF03167"/>
    </source>
</evidence>
<keyword evidence="7" id="KW-1185">Reference proteome</keyword>
<organism evidence="6 7">
    <name type="scientific">Moumouvirus goulette</name>
    <dbReference type="NCBI Taxonomy" id="1247379"/>
    <lineage>
        <taxon>Viruses</taxon>
        <taxon>Varidnaviria</taxon>
        <taxon>Bamfordvirae</taxon>
        <taxon>Nucleocytoviricota</taxon>
        <taxon>Megaviricetes</taxon>
        <taxon>Imitervirales</taxon>
        <taxon>Mimiviridae</taxon>
        <taxon>Megamimivirinae</taxon>
        <taxon>Moumouvirus</taxon>
        <taxon>Moumouvirus goulettemassiliense</taxon>
    </lineage>
</organism>
<dbReference type="Proteomes" id="UP000241071">
    <property type="component" value="Segment"/>
</dbReference>
<sequence>MGLSFSVPMNCEVPPSLKNIYKNLQDFKNIVSIPDHGCLASWVVQGCFLLNAALTTILKISDVHKKFWVNFTKDLLKYITEKYENIVFIVWGKSAHEMCQNIDPEKHCIITSSHPSPLATKPLNGTTYGKNKNYTKYPLFKDVNHFGLANKYLKSHSKQEILWDVL</sequence>
<dbReference type="PANTHER" id="PTHR11264:SF0">
    <property type="entry name" value="URACIL-DNA GLYCOSYLASE"/>
    <property type="match status" value="1"/>
</dbReference>
<dbReference type="GO" id="GO:0097510">
    <property type="term" value="P:base-excision repair, AP site formation via deaminated base removal"/>
    <property type="evidence" value="ECO:0007669"/>
    <property type="project" value="TreeGrafter"/>
</dbReference>
<keyword evidence="2" id="KW-0227">DNA damage</keyword>
<proteinExistence type="inferred from homology"/>
<dbReference type="InterPro" id="IPR002043">
    <property type="entry name" value="UDG_fam1"/>
</dbReference>
<protein>
    <submittedName>
        <fullName evidence="6">Glycosylase family 1</fullName>
    </submittedName>
</protein>
<dbReference type="SUPFAM" id="SSF52141">
    <property type="entry name" value="Uracil-DNA glycosylase-like"/>
    <property type="match status" value="1"/>
</dbReference>
<dbReference type="InterPro" id="IPR036895">
    <property type="entry name" value="Uracil-DNA_glycosylase-like_sf"/>
</dbReference>
<dbReference type="PANTHER" id="PTHR11264">
    <property type="entry name" value="URACIL-DNA GLYCOSYLASE"/>
    <property type="match status" value="1"/>
</dbReference>
<dbReference type="Gene3D" id="3.40.470.10">
    <property type="entry name" value="Uracil-DNA glycosylase-like domain"/>
    <property type="match status" value="1"/>
</dbReference>
<name>M1PNB6_9VIRU</name>
<reference evidence="6 7" key="1">
    <citation type="submission" date="2012-10" db="EMBL/GenBank/DDBJ databases">
        <title>Complete genome sequence of Moumouvirus goulette.</title>
        <authorList>
            <person name="Fournous G."/>
            <person name="Bougalmi M."/>
            <person name="Colson P."/>
        </authorList>
    </citation>
    <scope>NUCLEOTIDE SEQUENCE [LARGE SCALE GENOMIC DNA]</scope>
</reference>
<evidence type="ECO:0000256" key="3">
    <source>
        <dbReference type="ARBA" id="ARBA00022801"/>
    </source>
</evidence>
<evidence type="ECO:0000256" key="2">
    <source>
        <dbReference type="ARBA" id="ARBA00022763"/>
    </source>
</evidence>
<dbReference type="EMBL" id="KC008572">
    <property type="protein sequence ID" value="AGF85481.1"/>
    <property type="molecule type" value="Genomic_DNA"/>
</dbReference>
<accession>M1PNB6</accession>
<comment type="similarity">
    <text evidence="1">Belongs to the uracil-DNA glycosylase (UDG) superfamily. UNG family.</text>
</comment>
<dbReference type="CDD" id="cd10027">
    <property type="entry name" value="UDG-F1-like"/>
    <property type="match status" value="1"/>
</dbReference>
<dbReference type="InterPro" id="IPR005122">
    <property type="entry name" value="Uracil-DNA_glycosylase-like"/>
</dbReference>
<gene>
    <name evidence="6" type="ORF">glt_00673</name>
</gene>
<keyword evidence="4" id="KW-0234">DNA repair</keyword>
<dbReference type="Pfam" id="PF03167">
    <property type="entry name" value="UDG"/>
    <property type="match status" value="1"/>
</dbReference>
<evidence type="ECO:0000256" key="4">
    <source>
        <dbReference type="ARBA" id="ARBA00023204"/>
    </source>
</evidence>
<evidence type="ECO:0000313" key="7">
    <source>
        <dbReference type="Proteomes" id="UP000241071"/>
    </source>
</evidence>